<dbReference type="GeneID" id="81467571"/>
<dbReference type="PANTHER" id="PTHR35870:SF1">
    <property type="entry name" value="PROTEIN, PUTATIVE (AFU_ORTHOLOGUE AFUA_5G03330)-RELATED"/>
    <property type="match status" value="1"/>
</dbReference>
<dbReference type="PANTHER" id="PTHR35870">
    <property type="entry name" value="PROTEIN, PUTATIVE (AFU_ORTHOLOGUE AFUA_5G03330)-RELATED"/>
    <property type="match status" value="1"/>
</dbReference>
<dbReference type="Pfam" id="PF14027">
    <property type="entry name" value="Questin_oxidase"/>
    <property type="match status" value="1"/>
</dbReference>
<sequence length="470" mass="52843">MTQPTATTVLLSPETTPGYVHVNGLTRESAKIVSELLTKNHTLYKTRWKLTLHNHLTHHLLAMWALGATTAEIQDMWDYNTPYQDDMNPGYPEASSNHGLQDPEIFEKCLGIDDCYPDFLKFFEEEITSKGMQEVVKEYLFKGDERANDILGRMFSDLVHPMIHLGCGIEFNQPSLVAEALAGACVHDNWPSSVLFPTEEYVRANPEIQSKSMLQVLYSLQADSHICTGTREDDPFNKIPDGFLKRVTPTQLVPYLSQLQVKPEPEDLKLKLSDMMHTSAYILGAAQRPGKREAMDFVTLHAATLAAFFPAILAQDWLSNEDKARLLEATARVDAVMYAGTTCPPLYADRVVNYIPQHPTHGWSELFHRANVYRDEGHAVKLLRALYALEPLELGPDFPIAKNDFFKIAHMGIDSIERAMTEEDGNYVPKEVAAGVLQRVGRGGEMVVGNMTRWVFYGGLPNAWRHVPAI</sequence>
<organism evidence="2 3">
    <name type="scientific">Penicillium concentricum</name>
    <dbReference type="NCBI Taxonomy" id="293559"/>
    <lineage>
        <taxon>Eukaryota</taxon>
        <taxon>Fungi</taxon>
        <taxon>Dikarya</taxon>
        <taxon>Ascomycota</taxon>
        <taxon>Pezizomycotina</taxon>
        <taxon>Eurotiomycetes</taxon>
        <taxon>Eurotiomycetidae</taxon>
        <taxon>Eurotiales</taxon>
        <taxon>Aspergillaceae</taxon>
        <taxon>Penicillium</taxon>
    </lineage>
</organism>
<evidence type="ECO:0008006" key="4">
    <source>
        <dbReference type="Google" id="ProtNLM"/>
    </source>
</evidence>
<keyword evidence="1" id="KW-0560">Oxidoreductase</keyword>
<evidence type="ECO:0000313" key="3">
    <source>
        <dbReference type="Proteomes" id="UP001147752"/>
    </source>
</evidence>
<comment type="caution">
    <text evidence="2">The sequence shown here is derived from an EMBL/GenBank/DDBJ whole genome shotgun (WGS) entry which is preliminary data.</text>
</comment>
<dbReference type="InterPro" id="IPR025337">
    <property type="entry name" value="Questin_oxidase-like"/>
</dbReference>
<keyword evidence="3" id="KW-1185">Reference proteome</keyword>
<dbReference type="OrthoDB" id="10004862at2759"/>
<name>A0A9W9R9I3_9EURO</name>
<dbReference type="GO" id="GO:0016491">
    <property type="term" value="F:oxidoreductase activity"/>
    <property type="evidence" value="ECO:0007669"/>
    <property type="project" value="UniProtKB-KW"/>
</dbReference>
<dbReference type="AlphaFoldDB" id="A0A9W9R9I3"/>
<evidence type="ECO:0000313" key="2">
    <source>
        <dbReference type="EMBL" id="KAJ5356056.1"/>
    </source>
</evidence>
<dbReference type="EMBL" id="JAPZBT010000006">
    <property type="protein sequence ID" value="KAJ5356056.1"/>
    <property type="molecule type" value="Genomic_DNA"/>
</dbReference>
<evidence type="ECO:0000256" key="1">
    <source>
        <dbReference type="ARBA" id="ARBA00023002"/>
    </source>
</evidence>
<protein>
    <recommendedName>
        <fullName evidence="4">Oxidoreductase AflY</fullName>
    </recommendedName>
</protein>
<reference evidence="2" key="2">
    <citation type="journal article" date="2023" name="IMA Fungus">
        <title>Comparative genomic study of the Penicillium genus elucidates a diverse pangenome and 15 lateral gene transfer events.</title>
        <authorList>
            <person name="Petersen C."/>
            <person name="Sorensen T."/>
            <person name="Nielsen M.R."/>
            <person name="Sondergaard T.E."/>
            <person name="Sorensen J.L."/>
            <person name="Fitzpatrick D.A."/>
            <person name="Frisvad J.C."/>
            <person name="Nielsen K.L."/>
        </authorList>
    </citation>
    <scope>NUCLEOTIDE SEQUENCE</scope>
    <source>
        <strain evidence="2">IBT 3081</strain>
    </source>
</reference>
<dbReference type="RefSeq" id="XP_056574203.1">
    <property type="nucleotide sequence ID" value="XM_056728388.1"/>
</dbReference>
<accession>A0A9W9R9I3</accession>
<proteinExistence type="predicted"/>
<dbReference type="Proteomes" id="UP001147752">
    <property type="component" value="Unassembled WGS sequence"/>
</dbReference>
<gene>
    <name evidence="2" type="ORF">N7517_010665</name>
</gene>
<reference evidence="2" key="1">
    <citation type="submission" date="2022-12" db="EMBL/GenBank/DDBJ databases">
        <authorList>
            <person name="Petersen C."/>
        </authorList>
    </citation>
    <scope>NUCLEOTIDE SEQUENCE</scope>
    <source>
        <strain evidence="2">IBT 3081</strain>
    </source>
</reference>